<accession>B4I389</accession>
<dbReference type="HOGENOM" id="CLU_222034_0_0_1"/>
<dbReference type="Proteomes" id="UP000001292">
    <property type="component" value="Unassembled WGS sequence"/>
</dbReference>
<dbReference type="EMBL" id="CH480820">
    <property type="protein sequence ID" value="EDW54234.1"/>
    <property type="molecule type" value="Genomic_DNA"/>
</dbReference>
<protein>
    <submittedName>
        <fullName evidence="1">GM18472</fullName>
    </submittedName>
</protein>
<sequence length="23" mass="2561">TDVSFTTGVIKRNHQSTVTSRII</sequence>
<organism evidence="2">
    <name type="scientific">Drosophila sechellia</name>
    <name type="common">Fruit fly</name>
    <dbReference type="NCBI Taxonomy" id="7238"/>
    <lineage>
        <taxon>Eukaryota</taxon>
        <taxon>Metazoa</taxon>
        <taxon>Ecdysozoa</taxon>
        <taxon>Arthropoda</taxon>
        <taxon>Hexapoda</taxon>
        <taxon>Insecta</taxon>
        <taxon>Pterygota</taxon>
        <taxon>Neoptera</taxon>
        <taxon>Endopterygota</taxon>
        <taxon>Diptera</taxon>
        <taxon>Brachycera</taxon>
        <taxon>Muscomorpha</taxon>
        <taxon>Ephydroidea</taxon>
        <taxon>Drosophilidae</taxon>
        <taxon>Drosophila</taxon>
        <taxon>Sophophora</taxon>
    </lineage>
</organism>
<feature type="non-terminal residue" evidence="1">
    <location>
        <position position="1"/>
    </location>
</feature>
<evidence type="ECO:0000313" key="1">
    <source>
        <dbReference type="EMBL" id="EDW54234.1"/>
    </source>
</evidence>
<keyword evidence="2" id="KW-1185">Reference proteome</keyword>
<reference evidence="1 2" key="1">
    <citation type="journal article" date="2007" name="Nature">
        <title>Evolution of genes and genomes on the Drosophila phylogeny.</title>
        <authorList>
            <consortium name="Drosophila 12 Genomes Consortium"/>
            <person name="Clark A.G."/>
            <person name="Eisen M.B."/>
            <person name="Smith D.R."/>
            <person name="Bergman C.M."/>
            <person name="Oliver B."/>
            <person name="Markow T.A."/>
            <person name="Kaufman T.C."/>
            <person name="Kellis M."/>
            <person name="Gelbart W."/>
            <person name="Iyer V.N."/>
            <person name="Pollard D.A."/>
            <person name="Sackton T.B."/>
            <person name="Larracuente A.M."/>
            <person name="Singh N.D."/>
            <person name="Abad J.P."/>
            <person name="Abt D.N."/>
            <person name="Adryan B."/>
            <person name="Aguade M."/>
            <person name="Akashi H."/>
            <person name="Anderson W.W."/>
            <person name="Aquadro C.F."/>
            <person name="Ardell D.H."/>
            <person name="Arguello R."/>
            <person name="Artieri C.G."/>
            <person name="Barbash D.A."/>
            <person name="Barker D."/>
            <person name="Barsanti P."/>
            <person name="Batterham P."/>
            <person name="Batzoglou S."/>
            <person name="Begun D."/>
            <person name="Bhutkar A."/>
            <person name="Blanco E."/>
            <person name="Bosak S.A."/>
            <person name="Bradley R.K."/>
            <person name="Brand A.D."/>
            <person name="Brent M.R."/>
            <person name="Brooks A.N."/>
            <person name="Brown R.H."/>
            <person name="Butlin R.K."/>
            <person name="Caggese C."/>
            <person name="Calvi B.R."/>
            <person name="Bernardo de Carvalho A."/>
            <person name="Caspi A."/>
            <person name="Castrezana S."/>
            <person name="Celniker S.E."/>
            <person name="Chang J.L."/>
            <person name="Chapple C."/>
            <person name="Chatterji S."/>
            <person name="Chinwalla A."/>
            <person name="Civetta A."/>
            <person name="Clifton S.W."/>
            <person name="Comeron J.M."/>
            <person name="Costello J.C."/>
            <person name="Coyne J.A."/>
            <person name="Daub J."/>
            <person name="David R.G."/>
            <person name="Delcher A.L."/>
            <person name="Delehaunty K."/>
            <person name="Do C.B."/>
            <person name="Ebling H."/>
            <person name="Edwards K."/>
            <person name="Eickbush T."/>
            <person name="Evans J.D."/>
            <person name="Filipski A."/>
            <person name="Findeiss S."/>
            <person name="Freyhult E."/>
            <person name="Fulton L."/>
            <person name="Fulton R."/>
            <person name="Garcia A.C."/>
            <person name="Gardiner A."/>
            <person name="Garfield D.A."/>
            <person name="Garvin B.E."/>
            <person name="Gibson G."/>
            <person name="Gilbert D."/>
            <person name="Gnerre S."/>
            <person name="Godfrey J."/>
            <person name="Good R."/>
            <person name="Gotea V."/>
            <person name="Gravely B."/>
            <person name="Greenberg A.J."/>
            <person name="Griffiths-Jones S."/>
            <person name="Gross S."/>
            <person name="Guigo R."/>
            <person name="Gustafson E.A."/>
            <person name="Haerty W."/>
            <person name="Hahn M.W."/>
            <person name="Halligan D.L."/>
            <person name="Halpern A.L."/>
            <person name="Halter G.M."/>
            <person name="Han M.V."/>
            <person name="Heger A."/>
            <person name="Hillier L."/>
            <person name="Hinrichs A.S."/>
            <person name="Holmes I."/>
            <person name="Hoskins R.A."/>
            <person name="Hubisz M.J."/>
            <person name="Hultmark D."/>
            <person name="Huntley M.A."/>
            <person name="Jaffe D.B."/>
            <person name="Jagadeeshan S."/>
            <person name="Jeck W.R."/>
            <person name="Johnson J."/>
            <person name="Jones C.D."/>
            <person name="Jordan W.C."/>
            <person name="Karpen G.H."/>
            <person name="Kataoka E."/>
            <person name="Keightley P.D."/>
            <person name="Kheradpour P."/>
            <person name="Kirkness E.F."/>
            <person name="Koerich L.B."/>
            <person name="Kristiansen K."/>
            <person name="Kudrna D."/>
            <person name="Kulathinal R.J."/>
            <person name="Kumar S."/>
            <person name="Kwok R."/>
            <person name="Lander E."/>
            <person name="Langley C.H."/>
            <person name="Lapoint R."/>
            <person name="Lazzaro B.P."/>
            <person name="Lee S.J."/>
            <person name="Levesque L."/>
            <person name="Li R."/>
            <person name="Lin C.F."/>
            <person name="Lin M.F."/>
            <person name="Lindblad-Toh K."/>
            <person name="Llopart A."/>
            <person name="Long M."/>
            <person name="Low L."/>
            <person name="Lozovsky E."/>
            <person name="Lu J."/>
            <person name="Luo M."/>
            <person name="Machado C.A."/>
            <person name="Makalowski W."/>
            <person name="Marzo M."/>
            <person name="Matsuda M."/>
            <person name="Matzkin L."/>
            <person name="McAllister B."/>
            <person name="McBride C.S."/>
            <person name="McKernan B."/>
            <person name="McKernan K."/>
            <person name="Mendez-Lago M."/>
            <person name="Minx P."/>
            <person name="Mollenhauer M.U."/>
            <person name="Montooth K."/>
            <person name="Mount S.M."/>
            <person name="Mu X."/>
            <person name="Myers E."/>
            <person name="Negre B."/>
            <person name="Newfeld S."/>
            <person name="Nielsen R."/>
            <person name="Noor M.A."/>
            <person name="O'Grady P."/>
            <person name="Pachter L."/>
            <person name="Papaceit M."/>
            <person name="Parisi M.J."/>
            <person name="Parisi M."/>
            <person name="Parts L."/>
            <person name="Pedersen J.S."/>
            <person name="Pesole G."/>
            <person name="Phillippy A.M."/>
            <person name="Ponting C.P."/>
            <person name="Pop M."/>
            <person name="Porcelli D."/>
            <person name="Powell J.R."/>
            <person name="Prohaska S."/>
            <person name="Pruitt K."/>
            <person name="Puig M."/>
            <person name="Quesneville H."/>
            <person name="Ram K.R."/>
            <person name="Rand D."/>
            <person name="Rasmussen M.D."/>
            <person name="Reed L.K."/>
            <person name="Reenan R."/>
            <person name="Reily A."/>
            <person name="Remington K.A."/>
            <person name="Rieger T.T."/>
            <person name="Ritchie M.G."/>
            <person name="Robin C."/>
            <person name="Rogers Y.H."/>
            <person name="Rohde C."/>
            <person name="Rozas J."/>
            <person name="Rubenfield M.J."/>
            <person name="Ruiz A."/>
            <person name="Russo S."/>
            <person name="Salzberg S.L."/>
            <person name="Sanchez-Gracia A."/>
            <person name="Saranga D.J."/>
            <person name="Sato H."/>
            <person name="Schaeffer S.W."/>
            <person name="Schatz M.C."/>
            <person name="Schlenke T."/>
            <person name="Schwartz R."/>
            <person name="Segarra C."/>
            <person name="Singh R.S."/>
            <person name="Sirot L."/>
            <person name="Sirota M."/>
            <person name="Sisneros N.B."/>
            <person name="Smith C.D."/>
            <person name="Smith T.F."/>
            <person name="Spieth J."/>
            <person name="Stage D.E."/>
            <person name="Stark A."/>
            <person name="Stephan W."/>
            <person name="Strausberg R.L."/>
            <person name="Strempel S."/>
            <person name="Sturgill D."/>
            <person name="Sutton G."/>
            <person name="Sutton G.G."/>
            <person name="Tao W."/>
            <person name="Teichmann S."/>
            <person name="Tobari Y.N."/>
            <person name="Tomimura Y."/>
            <person name="Tsolas J.M."/>
            <person name="Valente V.L."/>
            <person name="Venter E."/>
            <person name="Venter J.C."/>
            <person name="Vicario S."/>
            <person name="Vieira F.G."/>
            <person name="Vilella A.J."/>
            <person name="Villasante A."/>
            <person name="Walenz B."/>
            <person name="Wang J."/>
            <person name="Wasserman M."/>
            <person name="Watts T."/>
            <person name="Wilson D."/>
            <person name="Wilson R.K."/>
            <person name="Wing R.A."/>
            <person name="Wolfner M.F."/>
            <person name="Wong A."/>
            <person name="Wong G.K."/>
            <person name="Wu C.I."/>
            <person name="Wu G."/>
            <person name="Yamamoto D."/>
            <person name="Yang H.P."/>
            <person name="Yang S.P."/>
            <person name="Yorke J.A."/>
            <person name="Yoshida K."/>
            <person name="Zdobnov E."/>
            <person name="Zhang P."/>
            <person name="Zhang Y."/>
            <person name="Zimin A.V."/>
            <person name="Baldwin J."/>
            <person name="Abdouelleil A."/>
            <person name="Abdulkadir J."/>
            <person name="Abebe A."/>
            <person name="Abera B."/>
            <person name="Abreu J."/>
            <person name="Acer S.C."/>
            <person name="Aftuck L."/>
            <person name="Alexander A."/>
            <person name="An P."/>
            <person name="Anderson E."/>
            <person name="Anderson S."/>
            <person name="Arachi H."/>
            <person name="Azer M."/>
            <person name="Bachantsang P."/>
            <person name="Barry A."/>
            <person name="Bayul T."/>
            <person name="Berlin A."/>
            <person name="Bessette D."/>
            <person name="Bloom T."/>
            <person name="Blye J."/>
            <person name="Boguslavskiy L."/>
            <person name="Bonnet C."/>
            <person name="Boukhgalter B."/>
            <person name="Bourzgui I."/>
            <person name="Brown A."/>
            <person name="Cahill P."/>
            <person name="Channer S."/>
            <person name="Cheshatsang Y."/>
            <person name="Chuda L."/>
            <person name="Citroen M."/>
            <person name="Collymore A."/>
            <person name="Cooke P."/>
            <person name="Costello M."/>
            <person name="D'Aco K."/>
            <person name="Daza R."/>
            <person name="De Haan G."/>
            <person name="DeGray S."/>
            <person name="DeMaso C."/>
            <person name="Dhargay N."/>
            <person name="Dooley K."/>
            <person name="Dooley E."/>
            <person name="Doricent M."/>
            <person name="Dorje P."/>
            <person name="Dorjee K."/>
            <person name="Dupes A."/>
            <person name="Elong R."/>
            <person name="Falk J."/>
            <person name="Farina A."/>
            <person name="Faro S."/>
            <person name="Ferguson D."/>
            <person name="Fisher S."/>
            <person name="Foley C.D."/>
            <person name="Franke A."/>
            <person name="Friedrich D."/>
            <person name="Gadbois L."/>
            <person name="Gearin G."/>
            <person name="Gearin C.R."/>
            <person name="Giannoukos G."/>
            <person name="Goode T."/>
            <person name="Graham J."/>
            <person name="Grandbois E."/>
            <person name="Grewal S."/>
            <person name="Gyaltsen K."/>
            <person name="Hafez N."/>
            <person name="Hagos B."/>
            <person name="Hall J."/>
            <person name="Henson C."/>
            <person name="Hollinger A."/>
            <person name="Honan T."/>
            <person name="Huard M.D."/>
            <person name="Hughes L."/>
            <person name="Hurhula B."/>
            <person name="Husby M.E."/>
            <person name="Kamat A."/>
            <person name="Kanga B."/>
            <person name="Kashin S."/>
            <person name="Khazanovich D."/>
            <person name="Kisner P."/>
            <person name="Lance K."/>
            <person name="Lara M."/>
            <person name="Lee W."/>
            <person name="Lennon N."/>
            <person name="Letendre F."/>
            <person name="LeVine R."/>
            <person name="Lipovsky A."/>
            <person name="Liu X."/>
            <person name="Liu J."/>
            <person name="Liu S."/>
            <person name="Lokyitsang T."/>
            <person name="Lokyitsang Y."/>
            <person name="Lubonja R."/>
            <person name="Lui A."/>
            <person name="MacDonald P."/>
            <person name="Magnisalis V."/>
            <person name="Maru K."/>
            <person name="Matthews C."/>
            <person name="McCusker W."/>
            <person name="McDonough S."/>
            <person name="Mehta T."/>
            <person name="Meldrim J."/>
            <person name="Meneus L."/>
            <person name="Mihai O."/>
            <person name="Mihalev A."/>
            <person name="Mihova T."/>
            <person name="Mittelman R."/>
            <person name="Mlenga V."/>
            <person name="Montmayeur A."/>
            <person name="Mulrain L."/>
            <person name="Navidi A."/>
            <person name="Naylor J."/>
            <person name="Negash T."/>
            <person name="Nguyen T."/>
            <person name="Nguyen N."/>
            <person name="Nicol R."/>
            <person name="Norbu C."/>
            <person name="Norbu N."/>
            <person name="Novod N."/>
            <person name="O'Neill B."/>
            <person name="Osman S."/>
            <person name="Markiewicz E."/>
            <person name="Oyono O.L."/>
            <person name="Patti C."/>
            <person name="Phunkhang P."/>
            <person name="Pierre F."/>
            <person name="Priest M."/>
            <person name="Raghuraman S."/>
            <person name="Rege F."/>
            <person name="Reyes R."/>
            <person name="Rise C."/>
            <person name="Rogov P."/>
            <person name="Ross K."/>
            <person name="Ryan E."/>
            <person name="Settipalli S."/>
            <person name="Shea T."/>
            <person name="Sherpa N."/>
            <person name="Shi L."/>
            <person name="Shih D."/>
            <person name="Sparrow T."/>
            <person name="Spaulding J."/>
            <person name="Stalker J."/>
            <person name="Stange-Thomann N."/>
            <person name="Stavropoulos S."/>
            <person name="Stone C."/>
            <person name="Strader C."/>
            <person name="Tesfaye S."/>
            <person name="Thomson T."/>
            <person name="Thoulutsang Y."/>
            <person name="Thoulutsang D."/>
            <person name="Topham K."/>
            <person name="Topping I."/>
            <person name="Tsamla T."/>
            <person name="Vassiliev H."/>
            <person name="Vo A."/>
            <person name="Wangchuk T."/>
            <person name="Wangdi T."/>
            <person name="Weiand M."/>
            <person name="Wilkinson J."/>
            <person name="Wilson A."/>
            <person name="Yadav S."/>
            <person name="Young G."/>
            <person name="Yu Q."/>
            <person name="Zembek L."/>
            <person name="Zhong D."/>
            <person name="Zimmer A."/>
            <person name="Zwirko Z."/>
            <person name="Jaffe D.B."/>
            <person name="Alvarez P."/>
            <person name="Brockman W."/>
            <person name="Butler J."/>
            <person name="Chin C."/>
            <person name="Gnerre S."/>
            <person name="Grabherr M."/>
            <person name="Kleber M."/>
            <person name="Mauceli E."/>
            <person name="MacCallum I."/>
        </authorList>
    </citation>
    <scope>NUCLEOTIDE SEQUENCE [LARGE SCALE GENOMIC DNA]</scope>
    <source>
        <strain evidence="2">Rob3c / Tucson 14021-0248.25</strain>
    </source>
</reference>
<dbReference type="AlphaFoldDB" id="B4I389"/>
<name>B4I389_DROSE</name>
<evidence type="ECO:0000313" key="2">
    <source>
        <dbReference type="Proteomes" id="UP000001292"/>
    </source>
</evidence>
<proteinExistence type="predicted"/>
<gene>
    <name evidence="1" type="primary">Dsec\GM18472</name>
    <name evidence="1" type="ORF">Dsec_GM18472</name>
</gene>